<evidence type="ECO:0000313" key="2">
    <source>
        <dbReference type="Proteomes" id="UP000325763"/>
    </source>
</evidence>
<dbReference type="KEGG" id="snq:CP978_15585"/>
<sequence>MAMAAEVALVSQDTGRAFADATAATSSESAQSDFIKASGPAEAQTEASAMLMARLQDRKIEVLSERTADSTTYALPSGELETEAYAGPIRVKRDGKWDRTERPT</sequence>
<dbReference type="Proteomes" id="UP000325763">
    <property type="component" value="Chromosome"/>
</dbReference>
<organism evidence="1 2">
    <name type="scientific">Streptomyces nodosus</name>
    <dbReference type="NCBI Taxonomy" id="40318"/>
    <lineage>
        <taxon>Bacteria</taxon>
        <taxon>Bacillati</taxon>
        <taxon>Actinomycetota</taxon>
        <taxon>Actinomycetes</taxon>
        <taxon>Kitasatosporales</taxon>
        <taxon>Streptomycetaceae</taxon>
        <taxon>Streptomyces</taxon>
    </lineage>
</organism>
<name>A0A5P2W687_9ACTN</name>
<dbReference type="EMBL" id="CP023747">
    <property type="protein sequence ID" value="QEV39786.1"/>
    <property type="molecule type" value="Genomic_DNA"/>
</dbReference>
<dbReference type="AlphaFoldDB" id="A0A5P2W687"/>
<accession>A0A5P2W687</accession>
<protein>
    <submittedName>
        <fullName evidence="1">Uncharacterized protein</fullName>
    </submittedName>
</protein>
<evidence type="ECO:0000313" key="1">
    <source>
        <dbReference type="EMBL" id="QEV39786.1"/>
    </source>
</evidence>
<gene>
    <name evidence="1" type="ORF">CP978_15585</name>
</gene>
<reference evidence="1 2" key="1">
    <citation type="submission" date="2017-09" db="EMBL/GenBank/DDBJ databases">
        <title>Streptomyces genome completion.</title>
        <authorList>
            <person name="Lee N."/>
            <person name="Cho B.-K."/>
        </authorList>
    </citation>
    <scope>NUCLEOTIDE SEQUENCE [LARGE SCALE GENOMIC DNA]</scope>
    <source>
        <strain evidence="1 2">ATCC 14899</strain>
    </source>
</reference>
<proteinExistence type="predicted"/>